<reference evidence="1 2" key="1">
    <citation type="journal article" date="2013" name="Genome Biol. Evol.">
        <title>Genomes of Stigonematalean cyanobacteria (subsection V) and the evolution of oxygenic photosynthesis from prokaryotes to plastids.</title>
        <authorList>
            <person name="Dagan T."/>
            <person name="Roettger M."/>
            <person name="Stucken K."/>
            <person name="Landan G."/>
            <person name="Koch R."/>
            <person name="Major P."/>
            <person name="Gould S.B."/>
            <person name="Goremykin V.V."/>
            <person name="Rippka R."/>
            <person name="Tandeau de Marsac N."/>
            <person name="Gugger M."/>
            <person name="Lockhart P.J."/>
            <person name="Allen J.F."/>
            <person name="Brune I."/>
            <person name="Maus I."/>
            <person name="Puhler A."/>
            <person name="Martin W.F."/>
        </authorList>
    </citation>
    <scope>NUCLEOTIDE SEQUENCE [LARGE SCALE GENOMIC DNA]</scope>
    <source>
        <strain evidence="1 2">PCC 7110</strain>
    </source>
</reference>
<protein>
    <submittedName>
        <fullName evidence="1">Uncharacterized protein</fullName>
    </submittedName>
</protein>
<dbReference type="RefSeq" id="WP_017750105.1">
    <property type="nucleotide sequence ID" value="NZ_KQ976357.1"/>
</dbReference>
<keyword evidence="2" id="KW-1185">Reference proteome</keyword>
<dbReference type="AlphaFoldDB" id="A0A139WPX8"/>
<organism evidence="1 2">
    <name type="scientific">Scytonema hofmannii PCC 7110</name>
    <dbReference type="NCBI Taxonomy" id="128403"/>
    <lineage>
        <taxon>Bacteria</taxon>
        <taxon>Bacillati</taxon>
        <taxon>Cyanobacteriota</taxon>
        <taxon>Cyanophyceae</taxon>
        <taxon>Nostocales</taxon>
        <taxon>Scytonemataceae</taxon>
        <taxon>Scytonema</taxon>
    </lineage>
</organism>
<comment type="caution">
    <text evidence="1">The sequence shown here is derived from an EMBL/GenBank/DDBJ whole genome shotgun (WGS) entry which is preliminary data.</text>
</comment>
<gene>
    <name evidence="1" type="ORF">WA1_51560</name>
</gene>
<evidence type="ECO:0000313" key="1">
    <source>
        <dbReference type="EMBL" id="KYC34483.1"/>
    </source>
</evidence>
<sequence>MSTPASIPNREQLIEWVQFAQESLELGRYKDALRDLSQVLRIARGEGEAKPKPYTPPPDGTAAPLVDEVVAKRKEKRISQDEFWVSLKAIAQRCGFQIFKRLNAGQLRDDWYATRADNIGLEVESGYKDYDLVEWLKKQNLQE</sequence>
<dbReference type="Proteomes" id="UP000076925">
    <property type="component" value="Unassembled WGS sequence"/>
</dbReference>
<proteinExistence type="predicted"/>
<accession>A0A139WPX8</accession>
<evidence type="ECO:0000313" key="2">
    <source>
        <dbReference type="Proteomes" id="UP000076925"/>
    </source>
</evidence>
<name>A0A139WPX8_9CYAN</name>
<dbReference type="EMBL" id="ANNX02000080">
    <property type="protein sequence ID" value="KYC34483.1"/>
    <property type="molecule type" value="Genomic_DNA"/>
</dbReference>